<organism evidence="8 9">
    <name type="scientific">Xenorhabdus khoisanae</name>
    <dbReference type="NCBI Taxonomy" id="880157"/>
    <lineage>
        <taxon>Bacteria</taxon>
        <taxon>Pseudomonadati</taxon>
        <taxon>Pseudomonadota</taxon>
        <taxon>Gammaproteobacteria</taxon>
        <taxon>Enterobacterales</taxon>
        <taxon>Morganellaceae</taxon>
        <taxon>Xenorhabdus</taxon>
    </lineage>
</organism>
<dbReference type="GO" id="GO:0003677">
    <property type="term" value="F:DNA binding"/>
    <property type="evidence" value="ECO:0007669"/>
    <property type="project" value="InterPro"/>
</dbReference>
<dbReference type="InterPro" id="IPR036977">
    <property type="entry name" value="DNA_primase_Znf_CHC2"/>
</dbReference>
<name>A0A0J5FS02_9GAMM</name>
<dbReference type="GO" id="GO:1990077">
    <property type="term" value="C:primosome complex"/>
    <property type="evidence" value="ECO:0007669"/>
    <property type="project" value="UniProtKB-KW"/>
</dbReference>
<dbReference type="InterPro" id="IPR006171">
    <property type="entry name" value="TOPRIM_dom"/>
</dbReference>
<dbReference type="CDD" id="cd01029">
    <property type="entry name" value="TOPRIM_primases"/>
    <property type="match status" value="1"/>
</dbReference>
<evidence type="ECO:0000313" key="9">
    <source>
        <dbReference type="Proteomes" id="UP000036277"/>
    </source>
</evidence>
<evidence type="ECO:0000256" key="3">
    <source>
        <dbReference type="ARBA" id="ARBA00022679"/>
    </source>
</evidence>
<keyword evidence="1" id="KW-0240">DNA-directed RNA polymerase</keyword>
<dbReference type="RefSeq" id="WP_047963434.1">
    <property type="nucleotide sequence ID" value="NZ_CAWMBG010000066.1"/>
</dbReference>
<dbReference type="STRING" id="880157.AB204_11120"/>
<keyword evidence="3" id="KW-0808">Transferase</keyword>
<dbReference type="InterPro" id="IPR013237">
    <property type="entry name" value="Phage_T7_Gp4_N"/>
</dbReference>
<dbReference type="AlphaFoldDB" id="A0A0J5FS02"/>
<gene>
    <name evidence="8" type="ORF">AB204_11120</name>
</gene>
<comment type="caution">
    <text evidence="8">The sequence shown here is derived from an EMBL/GenBank/DDBJ whole genome shotgun (WGS) entry which is preliminary data.</text>
</comment>
<keyword evidence="5" id="KW-0235">DNA replication</keyword>
<dbReference type="Pfam" id="PF06048">
    <property type="entry name" value="DUF927"/>
    <property type="match status" value="1"/>
</dbReference>
<dbReference type="GO" id="GO:0000428">
    <property type="term" value="C:DNA-directed RNA polymerase complex"/>
    <property type="evidence" value="ECO:0007669"/>
    <property type="project" value="UniProtKB-KW"/>
</dbReference>
<dbReference type="Gene3D" id="3.90.580.10">
    <property type="entry name" value="Zinc finger, CHC2-type domain"/>
    <property type="match status" value="1"/>
</dbReference>
<proteinExistence type="predicted"/>
<dbReference type="GO" id="GO:0016779">
    <property type="term" value="F:nucleotidyltransferase activity"/>
    <property type="evidence" value="ECO:0007669"/>
    <property type="project" value="UniProtKB-KW"/>
</dbReference>
<keyword evidence="2" id="KW-0639">Primosome</keyword>
<protein>
    <submittedName>
        <fullName evidence="8">DNA primase</fullName>
    </submittedName>
</protein>
<evidence type="ECO:0000256" key="4">
    <source>
        <dbReference type="ARBA" id="ARBA00022695"/>
    </source>
</evidence>
<accession>A0A0J5FS02</accession>
<evidence type="ECO:0000256" key="2">
    <source>
        <dbReference type="ARBA" id="ARBA00022515"/>
    </source>
</evidence>
<evidence type="ECO:0000256" key="5">
    <source>
        <dbReference type="ARBA" id="ARBA00022705"/>
    </source>
</evidence>
<keyword evidence="4" id="KW-0548">Nucleotidyltransferase</keyword>
<reference evidence="8 9" key="1">
    <citation type="submission" date="2015-06" db="EMBL/GenBank/DDBJ databases">
        <title>Draft Whole-Genome Sequence of the Entomopathogenic Bacterium Xenorhabdus khoisanae.</title>
        <authorList>
            <person name="Naidoo S."/>
            <person name="Featherston J."/>
            <person name="Gray V.M."/>
        </authorList>
    </citation>
    <scope>NUCLEOTIDE SEQUENCE [LARGE SCALE GENOMIC DNA]</scope>
    <source>
        <strain evidence="8 9">MCB</strain>
    </source>
</reference>
<evidence type="ECO:0000256" key="1">
    <source>
        <dbReference type="ARBA" id="ARBA00022478"/>
    </source>
</evidence>
<dbReference type="OrthoDB" id="784829at2"/>
<feature type="domain" description="DNA primase/helicase Gp4 N-terminal Bacteriophage T7-like" evidence="7">
    <location>
        <begin position="33"/>
        <end position="72"/>
    </location>
</feature>
<evidence type="ECO:0000256" key="6">
    <source>
        <dbReference type="ARBA" id="ARBA00023163"/>
    </source>
</evidence>
<dbReference type="InterPro" id="IPR009270">
    <property type="entry name" value="DUF927"/>
</dbReference>
<dbReference type="SUPFAM" id="SSF57783">
    <property type="entry name" value="Zinc beta-ribbon"/>
    <property type="match status" value="1"/>
</dbReference>
<dbReference type="Pfam" id="PF08273">
    <property type="entry name" value="Zn_Ribbon_Prim"/>
    <property type="match status" value="1"/>
</dbReference>
<dbReference type="InterPro" id="IPR034154">
    <property type="entry name" value="TOPRIM_DnaG/twinkle"/>
</dbReference>
<evidence type="ECO:0000313" key="8">
    <source>
        <dbReference type="EMBL" id="KMJ45068.1"/>
    </source>
</evidence>
<dbReference type="Pfam" id="PF13362">
    <property type="entry name" value="Toprim_3"/>
    <property type="match status" value="1"/>
</dbReference>
<dbReference type="GO" id="GO:0008270">
    <property type="term" value="F:zinc ion binding"/>
    <property type="evidence" value="ECO:0007669"/>
    <property type="project" value="InterPro"/>
</dbReference>
<dbReference type="Proteomes" id="UP000036277">
    <property type="component" value="Unassembled WGS sequence"/>
</dbReference>
<evidence type="ECO:0000259" key="7">
    <source>
        <dbReference type="SMART" id="SM00778"/>
    </source>
</evidence>
<dbReference type="EMBL" id="LFCV01000066">
    <property type="protein sequence ID" value="KMJ45068.1"/>
    <property type="molecule type" value="Genomic_DNA"/>
</dbReference>
<keyword evidence="9" id="KW-1185">Reference proteome</keyword>
<dbReference type="GO" id="GO:0004386">
    <property type="term" value="F:helicase activity"/>
    <property type="evidence" value="ECO:0007669"/>
    <property type="project" value="InterPro"/>
</dbReference>
<dbReference type="Gene3D" id="3.40.1360.10">
    <property type="match status" value="1"/>
</dbReference>
<keyword evidence="6" id="KW-0804">Transcription</keyword>
<dbReference type="PATRIC" id="fig|880157.4.peg.2352"/>
<dbReference type="SMART" id="SM00778">
    <property type="entry name" value="Prim_Zn_Ribbon"/>
    <property type="match status" value="1"/>
</dbReference>
<dbReference type="GO" id="GO:0006269">
    <property type="term" value="P:DNA replication, synthesis of primer"/>
    <property type="evidence" value="ECO:0007669"/>
    <property type="project" value="UniProtKB-KW"/>
</dbReference>
<sequence>MVSHIDIRSVKTAAQDQWYGLLAACGVDVPAKGKHGACPICGGTDRFHFIDDHGDGNWHCRQCDNPQYGDGFDLLVRAKGITITEAVKAVSDALLLPLPEPKPARKEAPKSEAQPIAEKVNKLLAQATAGQSDYLTNKGLPCPDQQLLKDGSLVLVTQALDSVITGAQVIKPTGEKRLVSGTQKKGSFIPLSPITGTPDTFIIAEGYATALTVSQLHEGLVLAALDEGNLSTVAGLVRERWPTAKIILAADNDWHTPGELDDKGKPKKNVGKIAAEKTAKAINGWVTLPPTEHKADWDDYRQQNGIEAAKRAFNEGLYQVGENMSVAKSVVINLDEHRAKERDPLKPFIDSRKNGIYYVTPKVDKESGEVINHEQWLSDAMQVIGRGRDDIEFYLIIQWEEDGTTYTEAVRTGDIGEREGWRQLKAAGLNIATKPFLRGILADWLQRCAKKTDWHITHSTGWQHGAYIFPTGEVIGNPEKSVIFCGRTSSIRGYTVSGTPESWRDSVAKLAKGNPFMMLSIASALASPVIGLLRDDGFGVHFYDQSTAGKTTAQSVGCSVFGEPSAMRLTWFATTLGLINEAAAHNNNLLPLDEVGQGSSVKDVANASYALFNGKGKLQGAKNGGNRDILQFKTIAISTGEVDLDTFVRSEGKRLKAGQLVRLLNIPFGSPTVFHGCQDAREHAKAIEKAIADNHGAIGRVWCEYLTQHQKATRNTIEEAKTRWNGLIPKGAGAQLPRVSERFAILEGALIAATHLTGWTEQESRDAIQHCFNAWVTEFGTTNKEHQQVREQTEAFLDRFGLNRYAPEPYTYDHANISNLAGYRKDTSDIPNKGGIIHFYTFPDVFEAEVSEGFEPKMFARVLAESGMLKKAANGGFKVQGMKHNGSPRKYYVVMYSTDEIEE</sequence>